<gene>
    <name evidence="1" type="ORF">CUD01_26480</name>
</gene>
<protein>
    <submittedName>
        <fullName evidence="1">DUF1269 domain-containing family protein</fullName>
    </submittedName>
</protein>
<keyword evidence="2" id="KW-1185">Reference proteome</keyword>
<dbReference type="Pfam" id="PF19850">
    <property type="entry name" value="DUF6325"/>
    <property type="match status" value="1"/>
</dbReference>
<organism evidence="1 2">
    <name type="scientific">Cellulomonas uda</name>
    <dbReference type="NCBI Taxonomy" id="1714"/>
    <lineage>
        <taxon>Bacteria</taxon>
        <taxon>Bacillati</taxon>
        <taxon>Actinomycetota</taxon>
        <taxon>Actinomycetes</taxon>
        <taxon>Micrococcales</taxon>
        <taxon>Cellulomonadaceae</taxon>
        <taxon>Cellulomonas</taxon>
    </lineage>
</organism>
<proteinExistence type="predicted"/>
<evidence type="ECO:0000313" key="1">
    <source>
        <dbReference type="EMBL" id="GEA82204.1"/>
    </source>
</evidence>
<accession>A0A4Y3KFM2</accession>
<sequence length="141" mass="15075">MATSYGTVELVVLEFPQDAIPSPVREEITRLARQPQVRLIDLVRVQRTAEGDLEVTEALEVGEQLGVHGLDLVGAGLVGQEDIDEVGEGLRPGTSALLIVVEHLWSKGLVASVRDAGGMLRSTERIPHDVVAAVIEGPPAR</sequence>
<dbReference type="EMBL" id="BJLP01000051">
    <property type="protein sequence ID" value="GEA82204.1"/>
    <property type="molecule type" value="Genomic_DNA"/>
</dbReference>
<comment type="caution">
    <text evidence="1">The sequence shown here is derived from an EMBL/GenBank/DDBJ whole genome shotgun (WGS) entry which is preliminary data.</text>
</comment>
<dbReference type="InterPro" id="IPR046288">
    <property type="entry name" value="DUF6325"/>
</dbReference>
<name>A0A4Y3KFM2_CELUD</name>
<evidence type="ECO:0000313" key="2">
    <source>
        <dbReference type="Proteomes" id="UP000315842"/>
    </source>
</evidence>
<dbReference type="RefSeq" id="WP_141321767.1">
    <property type="nucleotide sequence ID" value="NZ_BJLP01000051.1"/>
</dbReference>
<dbReference type="AlphaFoldDB" id="A0A4Y3KFM2"/>
<dbReference type="Proteomes" id="UP000315842">
    <property type="component" value="Unassembled WGS sequence"/>
</dbReference>
<reference evidence="1 2" key="1">
    <citation type="submission" date="2019-06" db="EMBL/GenBank/DDBJ databases">
        <title>Whole genome shotgun sequence of Cellulomonas uda NBRC 3747.</title>
        <authorList>
            <person name="Hosoyama A."/>
            <person name="Uohara A."/>
            <person name="Ohji S."/>
            <person name="Ichikawa N."/>
        </authorList>
    </citation>
    <scope>NUCLEOTIDE SEQUENCE [LARGE SCALE GENOMIC DNA]</scope>
    <source>
        <strain evidence="1 2">NBRC 3747</strain>
    </source>
</reference>